<evidence type="ECO:0000313" key="1">
    <source>
        <dbReference type="EMBL" id="RZU35792.1"/>
    </source>
</evidence>
<name>A0A4Q7YEJ0_9BACT</name>
<keyword evidence="2" id="KW-1185">Reference proteome</keyword>
<sequence length="62" mass="7367">MPTLNLVEIFIVEVSVRPIFPYWRDPKDSDLNFLPTFNVTPHSIQSVIRWDDEGTRQTKLMY</sequence>
<accession>A0A4Q7YEJ0</accession>
<dbReference type="EMBL" id="SHKW01000002">
    <property type="protein sequence ID" value="RZU35792.1"/>
    <property type="molecule type" value="Genomic_DNA"/>
</dbReference>
<dbReference type="AlphaFoldDB" id="A0A4Q7YEJ0"/>
<comment type="caution">
    <text evidence="1">The sequence shown here is derived from an EMBL/GenBank/DDBJ whole genome shotgun (WGS) entry which is preliminary data.</text>
</comment>
<evidence type="ECO:0000313" key="2">
    <source>
        <dbReference type="Proteomes" id="UP000292958"/>
    </source>
</evidence>
<gene>
    <name evidence="1" type="ORF">BDD14_5899</name>
</gene>
<proteinExistence type="predicted"/>
<dbReference type="Proteomes" id="UP000292958">
    <property type="component" value="Unassembled WGS sequence"/>
</dbReference>
<reference evidence="1 2" key="1">
    <citation type="submission" date="2019-02" db="EMBL/GenBank/DDBJ databases">
        <title>Genomic Encyclopedia of Archaeal and Bacterial Type Strains, Phase II (KMG-II): from individual species to whole genera.</title>
        <authorList>
            <person name="Goeker M."/>
        </authorList>
    </citation>
    <scope>NUCLEOTIDE SEQUENCE [LARGE SCALE GENOMIC DNA]</scope>
    <source>
        <strain evidence="1 2">DSM 18101</strain>
    </source>
</reference>
<protein>
    <submittedName>
        <fullName evidence="1">Uncharacterized protein</fullName>
    </submittedName>
</protein>
<organism evidence="1 2">
    <name type="scientific">Edaphobacter modestus</name>
    <dbReference type="NCBI Taxonomy" id="388466"/>
    <lineage>
        <taxon>Bacteria</taxon>
        <taxon>Pseudomonadati</taxon>
        <taxon>Acidobacteriota</taxon>
        <taxon>Terriglobia</taxon>
        <taxon>Terriglobales</taxon>
        <taxon>Acidobacteriaceae</taxon>
        <taxon>Edaphobacter</taxon>
    </lineage>
</organism>